<dbReference type="AlphaFoldDB" id="A0A0B7A6L9"/>
<protein>
    <submittedName>
        <fullName evidence="1">Uncharacterized protein</fullName>
    </submittedName>
</protein>
<name>A0A0B7A6L9_9EUPU</name>
<feature type="non-terminal residue" evidence="1">
    <location>
        <position position="61"/>
    </location>
</feature>
<dbReference type="EMBL" id="HACG01029442">
    <property type="protein sequence ID" value="CEK76307.1"/>
    <property type="molecule type" value="Transcribed_RNA"/>
</dbReference>
<reference evidence="1" key="1">
    <citation type="submission" date="2014-12" db="EMBL/GenBank/DDBJ databases">
        <title>Insight into the proteome of Arion vulgaris.</title>
        <authorList>
            <person name="Aradska J."/>
            <person name="Bulat T."/>
            <person name="Smidak R."/>
            <person name="Sarate P."/>
            <person name="Gangsoo J."/>
            <person name="Sialana F."/>
            <person name="Bilban M."/>
            <person name="Lubec G."/>
        </authorList>
    </citation>
    <scope>NUCLEOTIDE SEQUENCE</scope>
    <source>
        <tissue evidence="1">Skin</tissue>
    </source>
</reference>
<accession>A0A0B7A6L9</accession>
<evidence type="ECO:0000313" key="1">
    <source>
        <dbReference type="EMBL" id="CEK76307.1"/>
    </source>
</evidence>
<gene>
    <name evidence="1" type="primary">ORF99439</name>
</gene>
<sequence>MYTNGKNDTTFEIVNTYTIYVCVSTITECLYDIYGSTIRIECVSLSRSLSCDHTQTDVPDF</sequence>
<organism evidence="1">
    <name type="scientific">Arion vulgaris</name>
    <dbReference type="NCBI Taxonomy" id="1028688"/>
    <lineage>
        <taxon>Eukaryota</taxon>
        <taxon>Metazoa</taxon>
        <taxon>Spiralia</taxon>
        <taxon>Lophotrochozoa</taxon>
        <taxon>Mollusca</taxon>
        <taxon>Gastropoda</taxon>
        <taxon>Heterobranchia</taxon>
        <taxon>Euthyneura</taxon>
        <taxon>Panpulmonata</taxon>
        <taxon>Eupulmonata</taxon>
        <taxon>Stylommatophora</taxon>
        <taxon>Helicina</taxon>
        <taxon>Arionoidea</taxon>
        <taxon>Arionidae</taxon>
        <taxon>Arion</taxon>
    </lineage>
</organism>
<proteinExistence type="predicted"/>